<dbReference type="EMBL" id="AZHB01000170">
    <property type="protein sequence ID" value="OAA34029.1"/>
    <property type="molecule type" value="Genomic_DNA"/>
</dbReference>
<dbReference type="Proteomes" id="UP000076744">
    <property type="component" value="Unassembled WGS sequence"/>
</dbReference>
<dbReference type="GeneID" id="30026325"/>
<evidence type="ECO:0000313" key="2">
    <source>
        <dbReference type="Proteomes" id="UP000076744"/>
    </source>
</evidence>
<protein>
    <submittedName>
        <fullName evidence="1">Uncharacterized protein</fullName>
    </submittedName>
</protein>
<dbReference type="AlphaFoldDB" id="A0A166VU19"/>
<proteinExistence type="predicted"/>
<keyword evidence="2" id="KW-1185">Reference proteome</keyword>
<accession>A0A166VU19</accession>
<sequence>MRGQLAILRAAQRRLQQRLLATLSQNYALIVSMQELKRQLSQQKLAKDEEIRRLGLEISALRHLRQFTYIVRPLF</sequence>
<dbReference type="RefSeq" id="XP_018699179.1">
    <property type="nucleotide sequence ID" value="XM_018853630.1"/>
</dbReference>
<evidence type="ECO:0000313" key="1">
    <source>
        <dbReference type="EMBL" id="OAA34029.1"/>
    </source>
</evidence>
<reference evidence="1 2" key="1">
    <citation type="journal article" date="2016" name="Genome Biol. Evol.">
        <title>Divergent and convergent evolution of fungal pathogenicity.</title>
        <authorList>
            <person name="Shang Y."/>
            <person name="Xiao G."/>
            <person name="Zheng P."/>
            <person name="Cen K."/>
            <person name="Zhan S."/>
            <person name="Wang C."/>
        </authorList>
    </citation>
    <scope>NUCLEOTIDE SEQUENCE [LARGE SCALE GENOMIC DNA]</scope>
    <source>
        <strain evidence="1 2">ARSEF 2679</strain>
    </source>
</reference>
<gene>
    <name evidence="1" type="ORF">ISF_10033</name>
</gene>
<name>A0A166VU19_CORFA</name>
<organism evidence="1 2">
    <name type="scientific">Cordyceps fumosorosea (strain ARSEF 2679)</name>
    <name type="common">Isaria fumosorosea</name>
    <dbReference type="NCBI Taxonomy" id="1081104"/>
    <lineage>
        <taxon>Eukaryota</taxon>
        <taxon>Fungi</taxon>
        <taxon>Dikarya</taxon>
        <taxon>Ascomycota</taxon>
        <taxon>Pezizomycotina</taxon>
        <taxon>Sordariomycetes</taxon>
        <taxon>Hypocreomycetidae</taxon>
        <taxon>Hypocreales</taxon>
        <taxon>Cordycipitaceae</taxon>
        <taxon>Cordyceps</taxon>
    </lineage>
</organism>
<comment type="caution">
    <text evidence="1">The sequence shown here is derived from an EMBL/GenBank/DDBJ whole genome shotgun (WGS) entry which is preliminary data.</text>
</comment>